<accession>A0A951Q8T4</accession>
<reference evidence="1" key="2">
    <citation type="journal article" date="2022" name="Microbiol. Resour. Announc.">
        <title>Metagenome Sequencing to Explore Phylogenomics of Terrestrial Cyanobacteria.</title>
        <authorList>
            <person name="Ward R.D."/>
            <person name="Stajich J.E."/>
            <person name="Johansen J.R."/>
            <person name="Huntemann M."/>
            <person name="Clum A."/>
            <person name="Foster B."/>
            <person name="Foster B."/>
            <person name="Roux S."/>
            <person name="Palaniappan K."/>
            <person name="Varghese N."/>
            <person name="Mukherjee S."/>
            <person name="Reddy T.B.K."/>
            <person name="Daum C."/>
            <person name="Copeland A."/>
            <person name="Chen I.A."/>
            <person name="Ivanova N.N."/>
            <person name="Kyrpides N.C."/>
            <person name="Shapiro N."/>
            <person name="Eloe-Fadrosh E.A."/>
            <person name="Pietrasiak N."/>
        </authorList>
    </citation>
    <scope>NUCLEOTIDE SEQUENCE</scope>
    <source>
        <strain evidence="1">UHER 2000/2452</strain>
    </source>
</reference>
<dbReference type="EMBL" id="JAHHHD010000005">
    <property type="protein sequence ID" value="MBW4658378.1"/>
    <property type="molecule type" value="Genomic_DNA"/>
</dbReference>
<sequence>MTDNNPLLLPLQNMADRHQALTPSVAGSYLEAARVCLDRHHSSPKEFTLQDDTISSIAKVEWDVADSRVQAAWANADDATRDGAYAFAIAATELLRGMVAVHRAETKTGADYYIAPVGEELEDLEHWWRLEVSGTDSGKSEVTRRLRIKLEQARQGNSNLPALAAVIGFRVQLILLQTVDVAS</sequence>
<reference evidence="1" key="1">
    <citation type="submission" date="2021-05" db="EMBL/GenBank/DDBJ databases">
        <authorList>
            <person name="Pietrasiak N."/>
            <person name="Ward R."/>
            <person name="Stajich J.E."/>
            <person name="Kurbessoian T."/>
        </authorList>
    </citation>
    <scope>NUCLEOTIDE SEQUENCE</scope>
    <source>
        <strain evidence="1">UHER 2000/2452</strain>
    </source>
</reference>
<dbReference type="AlphaFoldDB" id="A0A951Q8T4"/>
<protein>
    <submittedName>
        <fullName evidence="1">Uncharacterized protein</fullName>
    </submittedName>
</protein>
<comment type="caution">
    <text evidence="1">The sequence shown here is derived from an EMBL/GenBank/DDBJ whole genome shotgun (WGS) entry which is preliminary data.</text>
</comment>
<evidence type="ECO:0000313" key="2">
    <source>
        <dbReference type="Proteomes" id="UP000757435"/>
    </source>
</evidence>
<evidence type="ECO:0000313" key="1">
    <source>
        <dbReference type="EMBL" id="MBW4658378.1"/>
    </source>
</evidence>
<dbReference type="Proteomes" id="UP000757435">
    <property type="component" value="Unassembled WGS sequence"/>
</dbReference>
<name>A0A951Q8T4_9CYAN</name>
<organism evidence="1 2">
    <name type="scientific">Drouetiella hepatica Uher 2000/2452</name>
    <dbReference type="NCBI Taxonomy" id="904376"/>
    <lineage>
        <taxon>Bacteria</taxon>
        <taxon>Bacillati</taxon>
        <taxon>Cyanobacteriota</taxon>
        <taxon>Cyanophyceae</taxon>
        <taxon>Oculatellales</taxon>
        <taxon>Oculatellaceae</taxon>
        <taxon>Drouetiella</taxon>
    </lineage>
</organism>
<proteinExistence type="predicted"/>
<gene>
    <name evidence="1" type="ORF">KME15_06870</name>
</gene>